<reference evidence="1 2" key="1">
    <citation type="submission" date="2019-06" db="EMBL/GenBank/DDBJ databases">
        <title>Comparative genomics of Klebsiella bacteriophages in the elucidation of host range specificity.</title>
        <authorList>
            <person name="Ku H."/>
            <person name="Brown T."/>
            <person name="Kabwe M."/>
            <person name="Chan H.T."/>
            <person name="Petrovski S."/>
            <person name="Tucci J."/>
        </authorList>
    </citation>
    <scope>NUCLEOTIDE SEQUENCE [LARGE SCALE GENOMIC DNA]</scope>
</reference>
<accession>A0A5B9NAV4</accession>
<evidence type="ECO:0000313" key="1">
    <source>
        <dbReference type="EMBL" id="QEG09955.1"/>
    </source>
</evidence>
<proteinExistence type="predicted"/>
<protein>
    <submittedName>
        <fullName evidence="1">Uncharacterized protein</fullName>
    </submittedName>
</protein>
<sequence length="88" mass="10109">MAEKTKWLFDGSTAQWSRLGCTERRLFEDTGLTVIMTQDWSTQGVTLSVHEPRLYGGQCLVEKTFSRWSIDSASDWLAKLIADYSSWK</sequence>
<dbReference type="Proteomes" id="UP000324829">
    <property type="component" value="Segment"/>
</dbReference>
<name>A0A5B9NAV4_9CAUD</name>
<keyword evidence="2" id="KW-1185">Reference proteome</keyword>
<evidence type="ECO:0000313" key="2">
    <source>
        <dbReference type="Proteomes" id="UP000324829"/>
    </source>
</evidence>
<organism evidence="1 2">
    <name type="scientific">Klebsiella phage KMI2</name>
    <dbReference type="NCBI Taxonomy" id="2601613"/>
    <lineage>
        <taxon>Viruses</taxon>
        <taxon>Duplodnaviria</taxon>
        <taxon>Heunggongvirae</taxon>
        <taxon>Uroviricota</taxon>
        <taxon>Caudoviricetes</taxon>
        <taxon>Autographivirales</taxon>
        <taxon>Autotranscriptaviridae</taxon>
        <taxon>Studiervirinae</taxon>
        <taxon>Przondovirus</taxon>
        <taxon>Przondovirus KMI2</taxon>
    </lineage>
</organism>
<dbReference type="EMBL" id="MN101216">
    <property type="protein sequence ID" value="QEG09955.1"/>
    <property type="molecule type" value="Genomic_DNA"/>
</dbReference>
<gene>
    <name evidence="1" type="ORF">KMI2_25</name>
</gene>